<keyword evidence="4 6" id="KW-1133">Transmembrane helix</keyword>
<feature type="transmembrane region" description="Helical" evidence="6">
    <location>
        <begin position="6"/>
        <end position="28"/>
    </location>
</feature>
<evidence type="ECO:0000313" key="8">
    <source>
        <dbReference type="EMBL" id="XBO39324.1"/>
    </source>
</evidence>
<dbReference type="Pfam" id="PF00482">
    <property type="entry name" value="T2SSF"/>
    <property type="match status" value="1"/>
</dbReference>
<comment type="subcellular location">
    <subcellularLocation>
        <location evidence="1">Cell membrane</location>
        <topology evidence="1">Multi-pass membrane protein</topology>
    </subcellularLocation>
</comment>
<organism evidence="8">
    <name type="scientific">Alsobacter sp. KACC 23698</name>
    <dbReference type="NCBI Taxonomy" id="3149229"/>
    <lineage>
        <taxon>Bacteria</taxon>
        <taxon>Pseudomonadati</taxon>
        <taxon>Pseudomonadota</taxon>
        <taxon>Alphaproteobacteria</taxon>
        <taxon>Hyphomicrobiales</taxon>
        <taxon>Alsobacteraceae</taxon>
        <taxon>Alsobacter</taxon>
    </lineage>
</organism>
<evidence type="ECO:0000256" key="3">
    <source>
        <dbReference type="ARBA" id="ARBA00022692"/>
    </source>
</evidence>
<feature type="transmembrane region" description="Helical" evidence="6">
    <location>
        <begin position="100"/>
        <end position="117"/>
    </location>
</feature>
<dbReference type="RefSeq" id="WP_406856166.1">
    <property type="nucleotide sequence ID" value="NZ_CP157484.1"/>
</dbReference>
<evidence type="ECO:0000256" key="6">
    <source>
        <dbReference type="SAM" id="Phobius"/>
    </source>
</evidence>
<accession>A0AAU7JH65</accession>
<sequence length="327" mass="35695">MNMTQLAIGLLAALAVGGAAYALIYPYLSGEIRGEKRQRALVTSDRQMLAGRDPAASALARREKVTNSLKEIEAQQNKASKISLERRMLQAGLDWDKKKFTIFSLILAAVLGALLYFVSDNPFVGGAGAFIGGMGLPRWILNFLRKRRMAKFINELPNAMDVIVRGLRSGLPLGDCIRMIASEAAEPVRSEFRQIVETQAMGVSIGDAVAKLYERVPVQEANFFGIVIAVQQKSGGNLSEVLGNLSRVIRDRKKMRGKVSAMSMEAKVSGLIIGSLPIFVGFSVYATTPDYISLLWTTIHGRIFLAIAAAMMATGIFVMKKMISFDI</sequence>
<dbReference type="PANTHER" id="PTHR35007">
    <property type="entry name" value="INTEGRAL MEMBRANE PROTEIN-RELATED"/>
    <property type="match status" value="1"/>
</dbReference>
<dbReference type="AlphaFoldDB" id="A0AAU7JH65"/>
<evidence type="ECO:0000256" key="5">
    <source>
        <dbReference type="ARBA" id="ARBA00023136"/>
    </source>
</evidence>
<name>A0AAU7JH65_9HYPH</name>
<gene>
    <name evidence="8" type="ORF">ABEG18_00620</name>
</gene>
<feature type="transmembrane region" description="Helical" evidence="6">
    <location>
        <begin position="299"/>
        <end position="319"/>
    </location>
</feature>
<evidence type="ECO:0000256" key="4">
    <source>
        <dbReference type="ARBA" id="ARBA00022989"/>
    </source>
</evidence>
<protein>
    <submittedName>
        <fullName evidence="8">Type II secretion system F family protein</fullName>
    </submittedName>
</protein>
<dbReference type="InterPro" id="IPR018076">
    <property type="entry name" value="T2SS_GspF_dom"/>
</dbReference>
<keyword evidence="5 6" id="KW-0472">Membrane</keyword>
<evidence type="ECO:0000259" key="7">
    <source>
        <dbReference type="Pfam" id="PF00482"/>
    </source>
</evidence>
<evidence type="ECO:0000256" key="2">
    <source>
        <dbReference type="ARBA" id="ARBA00022475"/>
    </source>
</evidence>
<dbReference type="EMBL" id="CP157484">
    <property type="protein sequence ID" value="XBO39324.1"/>
    <property type="molecule type" value="Genomic_DNA"/>
</dbReference>
<keyword evidence="2" id="KW-1003">Cell membrane</keyword>
<dbReference type="Gene3D" id="1.20.81.30">
    <property type="entry name" value="Type II secretion system (T2SS), domain F"/>
    <property type="match status" value="1"/>
</dbReference>
<evidence type="ECO:0000256" key="1">
    <source>
        <dbReference type="ARBA" id="ARBA00004651"/>
    </source>
</evidence>
<dbReference type="PANTHER" id="PTHR35007:SF1">
    <property type="entry name" value="PILUS ASSEMBLY PROTEIN"/>
    <property type="match status" value="1"/>
</dbReference>
<proteinExistence type="predicted"/>
<keyword evidence="3 6" id="KW-0812">Transmembrane</keyword>
<dbReference type="InterPro" id="IPR042094">
    <property type="entry name" value="T2SS_GspF_sf"/>
</dbReference>
<dbReference type="GO" id="GO:0005886">
    <property type="term" value="C:plasma membrane"/>
    <property type="evidence" value="ECO:0007669"/>
    <property type="project" value="UniProtKB-SubCell"/>
</dbReference>
<feature type="transmembrane region" description="Helical" evidence="6">
    <location>
        <begin position="268"/>
        <end position="287"/>
    </location>
</feature>
<feature type="domain" description="Type II secretion system protein GspF" evidence="7">
    <location>
        <begin position="161"/>
        <end position="283"/>
    </location>
</feature>
<reference evidence="8" key="1">
    <citation type="submission" date="2024-05" db="EMBL/GenBank/DDBJ databases">
        <authorList>
            <person name="Kim S."/>
            <person name="Heo J."/>
            <person name="Choi H."/>
            <person name="Choi Y."/>
            <person name="Kwon S.-W."/>
            <person name="Kim Y."/>
        </authorList>
    </citation>
    <scope>NUCLEOTIDE SEQUENCE</scope>
    <source>
        <strain evidence="8">KACC 23698</strain>
    </source>
</reference>
<feature type="transmembrane region" description="Helical" evidence="6">
    <location>
        <begin position="123"/>
        <end position="141"/>
    </location>
</feature>